<keyword evidence="2" id="KW-1185">Reference proteome</keyword>
<reference evidence="1 2" key="1">
    <citation type="journal article" date="2018" name="J. Allergy Clin. Immunol.">
        <title>High-quality assembly of Dermatophagoides pteronyssinus genome and transcriptome reveals a wide range of novel allergens.</title>
        <authorList>
            <person name="Liu X.Y."/>
            <person name="Yang K.Y."/>
            <person name="Wang M.Q."/>
            <person name="Kwok J.S."/>
            <person name="Zeng X."/>
            <person name="Yang Z."/>
            <person name="Xiao X.J."/>
            <person name="Lau C.P."/>
            <person name="Li Y."/>
            <person name="Huang Z.M."/>
            <person name="Ba J.G."/>
            <person name="Yim A.K."/>
            <person name="Ouyang C.Y."/>
            <person name="Ngai S.M."/>
            <person name="Chan T.F."/>
            <person name="Leung E.L."/>
            <person name="Liu L."/>
            <person name="Liu Z.G."/>
            <person name="Tsui S.K."/>
        </authorList>
    </citation>
    <scope>NUCLEOTIDE SEQUENCE [LARGE SCALE GENOMIC DNA]</scope>
    <source>
        <strain evidence="1">Derp</strain>
    </source>
</reference>
<sequence>MILIDHHTLIVVDWMAGPYFLQYLSLRLLFEKPNIIIDWSIYRKSSCSALITGFGPSKNLRLNLDIGYSGIFLSSDNLFLNISINSLKSLRLFSLHSEVPTFFEEPKFCILYLQNLSIVLILFHFIFVPNHEGSVILSRLSEFLDLFVNFCCCCCCLDLCCCCDIGCSCRCGGLVISIISSSSSSESVGLLSSNCFRIRLSDCSDVDCLILDKALAFDSCDESFDEILDIC</sequence>
<name>A0ABQ8JIC6_DERPT</name>
<organism evidence="1 2">
    <name type="scientific">Dermatophagoides pteronyssinus</name>
    <name type="common">European house dust mite</name>
    <dbReference type="NCBI Taxonomy" id="6956"/>
    <lineage>
        <taxon>Eukaryota</taxon>
        <taxon>Metazoa</taxon>
        <taxon>Ecdysozoa</taxon>
        <taxon>Arthropoda</taxon>
        <taxon>Chelicerata</taxon>
        <taxon>Arachnida</taxon>
        <taxon>Acari</taxon>
        <taxon>Acariformes</taxon>
        <taxon>Sarcoptiformes</taxon>
        <taxon>Astigmata</taxon>
        <taxon>Psoroptidia</taxon>
        <taxon>Analgoidea</taxon>
        <taxon>Pyroglyphidae</taxon>
        <taxon>Dermatophagoidinae</taxon>
        <taxon>Dermatophagoides</taxon>
    </lineage>
</organism>
<accession>A0ABQ8JIC6</accession>
<evidence type="ECO:0000313" key="2">
    <source>
        <dbReference type="Proteomes" id="UP000887458"/>
    </source>
</evidence>
<gene>
    <name evidence="1" type="ORF">DERP_002435</name>
</gene>
<proteinExistence type="predicted"/>
<dbReference type="Proteomes" id="UP000887458">
    <property type="component" value="Unassembled WGS sequence"/>
</dbReference>
<reference evidence="1 2" key="2">
    <citation type="journal article" date="2022" name="Mol. Biol. Evol.">
        <title>Comparative Genomics Reveals Insights into the Divergent Evolution of Astigmatic Mites and Household Pest Adaptations.</title>
        <authorList>
            <person name="Xiong Q."/>
            <person name="Wan A.T."/>
            <person name="Liu X."/>
            <person name="Fung C.S."/>
            <person name="Xiao X."/>
            <person name="Malainual N."/>
            <person name="Hou J."/>
            <person name="Wang L."/>
            <person name="Wang M."/>
            <person name="Yang K.Y."/>
            <person name="Cui Y."/>
            <person name="Leung E.L."/>
            <person name="Nong W."/>
            <person name="Shin S.K."/>
            <person name="Au S.W."/>
            <person name="Jeong K.Y."/>
            <person name="Chew F.T."/>
            <person name="Hui J.H."/>
            <person name="Leung T.F."/>
            <person name="Tungtrongchitr A."/>
            <person name="Zhong N."/>
            <person name="Liu Z."/>
            <person name="Tsui S.K."/>
        </authorList>
    </citation>
    <scope>NUCLEOTIDE SEQUENCE [LARGE SCALE GENOMIC DNA]</scope>
    <source>
        <strain evidence="1">Derp</strain>
    </source>
</reference>
<comment type="caution">
    <text evidence="1">The sequence shown here is derived from an EMBL/GenBank/DDBJ whole genome shotgun (WGS) entry which is preliminary data.</text>
</comment>
<dbReference type="EMBL" id="NJHN03000037">
    <property type="protein sequence ID" value="KAH9422140.1"/>
    <property type="molecule type" value="Genomic_DNA"/>
</dbReference>
<evidence type="ECO:0000313" key="1">
    <source>
        <dbReference type="EMBL" id="KAH9422140.1"/>
    </source>
</evidence>
<protein>
    <submittedName>
        <fullName evidence="1">Uncharacterized protein</fullName>
    </submittedName>
</protein>